<dbReference type="RefSeq" id="WP_204891018.1">
    <property type="nucleotide sequence ID" value="NZ_JBHUFW010000004.1"/>
</dbReference>
<feature type="transmembrane region" description="Helical" evidence="1">
    <location>
        <begin position="103"/>
        <end position="120"/>
    </location>
</feature>
<feature type="transmembrane region" description="Helical" evidence="1">
    <location>
        <begin position="35"/>
        <end position="56"/>
    </location>
</feature>
<keyword evidence="1" id="KW-1133">Transmembrane helix</keyword>
<comment type="caution">
    <text evidence="2">The sequence shown here is derived from an EMBL/GenBank/DDBJ whole genome shotgun (WGS) entry which is preliminary data.</text>
</comment>
<gene>
    <name evidence="2" type="ORF">ACFSDB_03235</name>
</gene>
<name>A0ABW4QED6_9BACL</name>
<keyword evidence="3" id="KW-1185">Reference proteome</keyword>
<feature type="transmembrane region" description="Helical" evidence="1">
    <location>
        <begin position="132"/>
        <end position="149"/>
    </location>
</feature>
<feature type="transmembrane region" description="Helical" evidence="1">
    <location>
        <begin position="202"/>
        <end position="219"/>
    </location>
</feature>
<dbReference type="Pfam" id="PF13425">
    <property type="entry name" value="O-antigen_lig"/>
    <property type="match status" value="1"/>
</dbReference>
<reference evidence="3" key="1">
    <citation type="journal article" date="2019" name="Int. J. Syst. Evol. Microbiol.">
        <title>The Global Catalogue of Microorganisms (GCM) 10K type strain sequencing project: providing services to taxonomists for standard genome sequencing and annotation.</title>
        <authorList>
            <consortium name="The Broad Institute Genomics Platform"/>
            <consortium name="The Broad Institute Genome Sequencing Center for Infectious Disease"/>
            <person name="Wu L."/>
            <person name="Ma J."/>
        </authorList>
    </citation>
    <scope>NUCLEOTIDE SEQUENCE [LARGE SCALE GENOMIC DNA]</scope>
    <source>
        <strain evidence="3">CGMCC 1.15475</strain>
    </source>
</reference>
<accession>A0ABW4QED6</accession>
<organism evidence="2 3">
    <name type="scientific">Planococcus chinensis</name>
    <dbReference type="NCBI Taxonomy" id="272917"/>
    <lineage>
        <taxon>Bacteria</taxon>
        <taxon>Bacillati</taxon>
        <taxon>Bacillota</taxon>
        <taxon>Bacilli</taxon>
        <taxon>Bacillales</taxon>
        <taxon>Caryophanaceae</taxon>
        <taxon>Planococcus</taxon>
    </lineage>
</organism>
<proteinExistence type="predicted"/>
<dbReference type="Proteomes" id="UP001597273">
    <property type="component" value="Unassembled WGS sequence"/>
</dbReference>
<dbReference type="EMBL" id="JBHUFW010000004">
    <property type="protein sequence ID" value="MFD1861924.1"/>
    <property type="molecule type" value="Genomic_DNA"/>
</dbReference>
<feature type="transmembrane region" description="Helical" evidence="1">
    <location>
        <begin position="169"/>
        <end position="190"/>
    </location>
</feature>
<evidence type="ECO:0000256" key="1">
    <source>
        <dbReference type="SAM" id="Phobius"/>
    </source>
</evidence>
<protein>
    <submittedName>
        <fullName evidence="2">O-antigen ligase family protein</fullName>
    </submittedName>
</protein>
<dbReference type="InterPro" id="IPR049504">
    <property type="entry name" value="O-antigen_lig"/>
</dbReference>
<keyword evidence="1" id="KW-0812">Transmembrane</keyword>
<evidence type="ECO:0000313" key="3">
    <source>
        <dbReference type="Proteomes" id="UP001597273"/>
    </source>
</evidence>
<feature type="transmembrane region" description="Helical" evidence="1">
    <location>
        <begin position="225"/>
        <end position="243"/>
    </location>
</feature>
<feature type="transmembrane region" description="Helical" evidence="1">
    <location>
        <begin position="7"/>
        <end position="29"/>
    </location>
</feature>
<feature type="transmembrane region" description="Helical" evidence="1">
    <location>
        <begin position="255"/>
        <end position="275"/>
    </location>
</feature>
<feature type="transmembrane region" description="Helical" evidence="1">
    <location>
        <begin position="415"/>
        <end position="432"/>
    </location>
</feature>
<dbReference type="GO" id="GO:0016874">
    <property type="term" value="F:ligase activity"/>
    <property type="evidence" value="ECO:0007669"/>
    <property type="project" value="UniProtKB-KW"/>
</dbReference>
<evidence type="ECO:0000313" key="2">
    <source>
        <dbReference type="EMBL" id="MFD1861924.1"/>
    </source>
</evidence>
<sequence>MNYKKILMLFVAFIALQPIIDVLTTASIFMVNTSLTVGVLIRAAYMVAMLALLLWVSKKSRISRLFTVYLIGLAVVIGINIAVNLNVKDPYYLFQELKFFNKVIYFHIVLLGLTIVYRELKDRDYDISGKTTKYFWISGLIIGIVFVVAQITGTSLSNYSHTKVGFTGWFYAGNEIGAIMAIVLPIMALYGTQKTDSLKKSWAWIPFVILSLGMLALGTKVGYGGILIVLLSVLFGSLIMRFIMKQNTKNITANLIVSAILTVLLVVITPVTPVFGNMFAHITSLGIDFKDPVERPGEELPLEGEPGYVEPVEEPDITNEQVQNLIFSSREKYKEVMNDDFFSSPIGQQLFGMGFAGNYEVPEPGKTPKMIEMDFHDWFYSFGWIGFLYLIAPFVYFAGKYLIHFVRHIKTHFTYFYVLYGVAFLLGTGIAYTAGHVLTAPAVSIYLAAILAMLMVKENLIKSN</sequence>
<keyword evidence="1" id="KW-0472">Membrane</keyword>
<keyword evidence="2" id="KW-0436">Ligase</keyword>
<feature type="transmembrane region" description="Helical" evidence="1">
    <location>
        <begin position="438"/>
        <end position="456"/>
    </location>
</feature>
<feature type="transmembrane region" description="Helical" evidence="1">
    <location>
        <begin position="65"/>
        <end position="83"/>
    </location>
</feature>
<feature type="transmembrane region" description="Helical" evidence="1">
    <location>
        <begin position="378"/>
        <end position="403"/>
    </location>
</feature>